<feature type="transmembrane region" description="Helical" evidence="5">
    <location>
        <begin position="385"/>
        <end position="409"/>
    </location>
</feature>
<gene>
    <name evidence="7" type="ORF">WJ0W_000271</name>
</gene>
<keyword evidence="7" id="KW-0436">Ligase</keyword>
<keyword evidence="4 5" id="KW-0472">Membrane</keyword>
<accession>A0ABN8U1D8</accession>
<keyword evidence="3 5" id="KW-1133">Transmembrane helix</keyword>
<feature type="transmembrane region" description="Helical" evidence="5">
    <location>
        <begin position="469"/>
        <end position="488"/>
    </location>
</feature>
<feature type="transmembrane region" description="Helical" evidence="5">
    <location>
        <begin position="302"/>
        <end position="319"/>
    </location>
</feature>
<dbReference type="Proteomes" id="UP001154322">
    <property type="component" value="Unassembled WGS sequence"/>
</dbReference>
<evidence type="ECO:0000256" key="5">
    <source>
        <dbReference type="SAM" id="Phobius"/>
    </source>
</evidence>
<reference evidence="7" key="1">
    <citation type="submission" date="2022-06" db="EMBL/GenBank/DDBJ databases">
        <authorList>
            <person name="Dietemann V."/>
            <person name="Ory F."/>
            <person name="Dainat B."/>
            <person name="Oberhansli S."/>
        </authorList>
    </citation>
    <scope>NUCLEOTIDE SEQUENCE</scope>
    <source>
        <strain evidence="7">Ena-SAMPLE-TAB-26-04-2022-14:26:32:270-5432</strain>
    </source>
</reference>
<dbReference type="InterPro" id="IPR007016">
    <property type="entry name" value="O-antigen_ligase-rel_domated"/>
</dbReference>
<feature type="transmembrane region" description="Helical" evidence="5">
    <location>
        <begin position="220"/>
        <end position="236"/>
    </location>
</feature>
<feature type="transmembrane region" description="Helical" evidence="5">
    <location>
        <begin position="271"/>
        <end position="290"/>
    </location>
</feature>
<feature type="transmembrane region" description="Helical" evidence="5">
    <location>
        <begin position="62"/>
        <end position="80"/>
    </location>
</feature>
<comment type="subcellular location">
    <subcellularLocation>
        <location evidence="1">Membrane</location>
        <topology evidence="1">Multi-pass membrane protein</topology>
    </subcellularLocation>
</comment>
<sequence>MNDKSERNGEWTAAAAGVAAGILLLALWLNGLFYNGDTVVLSVLMCAGAIALLLMKRPILSAAILLPLVLLIAYGIVRFLDPASVHGTHMQMIRYAMYTGWTVAISMFFCRSGSDSAWKKGLQALLVVGAINSLSALLMLGGWLPYEAGVMTSENVEISAWGFRLGGFFQYPNTLGAVTGAFLLLQLYLVQAASGFRARMAALLPVLPHMAVLMLTESRSSWLVVAFVWGAGLLFLHTKRRAYIALTARTAAWGFAGAASAASLWADDRSMIPLAVAAAWAGSLGGEALLHRLRHSRRRGIGCSFLIAAASAFLGLLLMPQGASGRLTDHYATAGARTQFYRDALILWREHPWFGAGGEAWRQQFARIQSEPYVGKEVHSSLFDLLLDVGVIGTAPALMLAAAALYTAWRRHQGLAMAASVLLLHSAADFDMAFGFFAMLLLAMLAFAAGAGEPGHGRPPLRLDRMASLLLALPLGAAGLLAAVHAAAQPLADADGLLALKLTPADTELRIAVSRTLPPEEAFALLAEGRRYERSGFALYRELALASSGLGLGRAAEEAGYWREAIACAPFDRDLRTEAIERLADQARHAVIAGHRDEAKILAAAAEDLYHRYEAEVQRVASMPNAANDKHFVMTEEARRAYMAIVPLLGFNSDRR</sequence>
<feature type="domain" description="O-antigen ligase-related" evidence="6">
    <location>
        <begin position="211"/>
        <end position="395"/>
    </location>
</feature>
<evidence type="ECO:0000256" key="4">
    <source>
        <dbReference type="ARBA" id="ARBA00023136"/>
    </source>
</evidence>
<feature type="transmembrane region" description="Helical" evidence="5">
    <location>
        <begin position="122"/>
        <end position="144"/>
    </location>
</feature>
<feature type="transmembrane region" description="Helical" evidence="5">
    <location>
        <begin position="92"/>
        <end position="110"/>
    </location>
</feature>
<organism evidence="7 8">
    <name type="scientific">Paenibacillus melissococcoides</name>
    <dbReference type="NCBI Taxonomy" id="2912268"/>
    <lineage>
        <taxon>Bacteria</taxon>
        <taxon>Bacillati</taxon>
        <taxon>Bacillota</taxon>
        <taxon>Bacilli</taxon>
        <taxon>Bacillales</taxon>
        <taxon>Paenibacillaceae</taxon>
        <taxon>Paenibacillus</taxon>
    </lineage>
</organism>
<evidence type="ECO:0000259" key="6">
    <source>
        <dbReference type="Pfam" id="PF04932"/>
    </source>
</evidence>
<protein>
    <submittedName>
        <fullName evidence="7">O-antigen ligase family protein</fullName>
    </submittedName>
</protein>
<dbReference type="GO" id="GO:0016874">
    <property type="term" value="F:ligase activity"/>
    <property type="evidence" value="ECO:0007669"/>
    <property type="project" value="UniProtKB-KW"/>
</dbReference>
<keyword evidence="2 5" id="KW-0812">Transmembrane</keyword>
<dbReference type="RefSeq" id="WP_213428079.1">
    <property type="nucleotide sequence ID" value="NZ_AP031286.1"/>
</dbReference>
<feature type="transmembrane region" description="Helical" evidence="5">
    <location>
        <begin position="171"/>
        <end position="189"/>
    </location>
</feature>
<dbReference type="PANTHER" id="PTHR37422:SF13">
    <property type="entry name" value="LIPOPOLYSACCHARIDE BIOSYNTHESIS PROTEIN PA4999-RELATED"/>
    <property type="match status" value="1"/>
</dbReference>
<evidence type="ECO:0000313" key="7">
    <source>
        <dbReference type="EMBL" id="CAH8243062.1"/>
    </source>
</evidence>
<proteinExistence type="predicted"/>
<evidence type="ECO:0000256" key="1">
    <source>
        <dbReference type="ARBA" id="ARBA00004141"/>
    </source>
</evidence>
<feature type="transmembrane region" description="Helical" evidence="5">
    <location>
        <begin position="12"/>
        <end position="33"/>
    </location>
</feature>
<dbReference type="InterPro" id="IPR051533">
    <property type="entry name" value="WaaL-like"/>
</dbReference>
<dbReference type="Pfam" id="PF04932">
    <property type="entry name" value="Wzy_C"/>
    <property type="match status" value="1"/>
</dbReference>
<dbReference type="EMBL" id="CALYLO010000001">
    <property type="protein sequence ID" value="CAH8243062.1"/>
    <property type="molecule type" value="Genomic_DNA"/>
</dbReference>
<dbReference type="PANTHER" id="PTHR37422">
    <property type="entry name" value="TEICHURONIC ACID BIOSYNTHESIS PROTEIN TUAE"/>
    <property type="match status" value="1"/>
</dbReference>
<evidence type="ECO:0000256" key="2">
    <source>
        <dbReference type="ARBA" id="ARBA00022692"/>
    </source>
</evidence>
<evidence type="ECO:0000256" key="3">
    <source>
        <dbReference type="ARBA" id="ARBA00022989"/>
    </source>
</evidence>
<feature type="transmembrane region" description="Helical" evidence="5">
    <location>
        <begin position="430"/>
        <end position="449"/>
    </location>
</feature>
<evidence type="ECO:0000313" key="8">
    <source>
        <dbReference type="Proteomes" id="UP001154322"/>
    </source>
</evidence>
<keyword evidence="8" id="KW-1185">Reference proteome</keyword>
<name>A0ABN8U1D8_9BACL</name>
<feature type="transmembrane region" description="Helical" evidence="5">
    <location>
        <begin position="39"/>
        <end position="55"/>
    </location>
</feature>
<comment type="caution">
    <text evidence="7">The sequence shown here is derived from an EMBL/GenBank/DDBJ whole genome shotgun (WGS) entry which is preliminary data.</text>
</comment>